<evidence type="ECO:0000313" key="2">
    <source>
        <dbReference type="Proteomes" id="UP000838756"/>
    </source>
</evidence>
<sequence>GRDQSPRRRDPRVDVPHLPSMWSSPGSLLKLSFRPLSSGGAVATPQVVIGKCLSEKDLFSIDSRR</sequence>
<evidence type="ECO:0000313" key="1">
    <source>
        <dbReference type="EMBL" id="CAH2211169.1"/>
    </source>
</evidence>
<dbReference type="EMBL" id="CAKXAJ010009376">
    <property type="protein sequence ID" value="CAH2211169.1"/>
    <property type="molecule type" value="Genomic_DNA"/>
</dbReference>
<reference evidence="1" key="1">
    <citation type="submission" date="2022-03" db="EMBL/GenBank/DDBJ databases">
        <authorList>
            <person name="Lindestad O."/>
        </authorList>
    </citation>
    <scope>NUCLEOTIDE SEQUENCE</scope>
</reference>
<proteinExistence type="predicted"/>
<feature type="non-terminal residue" evidence="1">
    <location>
        <position position="1"/>
    </location>
</feature>
<keyword evidence="2" id="KW-1185">Reference proteome</keyword>
<accession>A0A8S4QM73</accession>
<dbReference type="AlphaFoldDB" id="A0A8S4QM73"/>
<protein>
    <submittedName>
        <fullName evidence="1">Jg14986 protein</fullName>
    </submittedName>
</protein>
<organism evidence="1 2">
    <name type="scientific">Pararge aegeria aegeria</name>
    <dbReference type="NCBI Taxonomy" id="348720"/>
    <lineage>
        <taxon>Eukaryota</taxon>
        <taxon>Metazoa</taxon>
        <taxon>Ecdysozoa</taxon>
        <taxon>Arthropoda</taxon>
        <taxon>Hexapoda</taxon>
        <taxon>Insecta</taxon>
        <taxon>Pterygota</taxon>
        <taxon>Neoptera</taxon>
        <taxon>Endopterygota</taxon>
        <taxon>Lepidoptera</taxon>
        <taxon>Glossata</taxon>
        <taxon>Ditrysia</taxon>
        <taxon>Papilionoidea</taxon>
        <taxon>Nymphalidae</taxon>
        <taxon>Satyrinae</taxon>
        <taxon>Satyrini</taxon>
        <taxon>Parargina</taxon>
        <taxon>Pararge</taxon>
    </lineage>
</organism>
<gene>
    <name evidence="1" type="primary">jg14986</name>
    <name evidence="1" type="ORF">PAEG_LOCUS3006</name>
</gene>
<name>A0A8S4QM73_9NEOP</name>
<comment type="caution">
    <text evidence="1">The sequence shown here is derived from an EMBL/GenBank/DDBJ whole genome shotgun (WGS) entry which is preliminary data.</text>
</comment>
<dbReference type="Proteomes" id="UP000838756">
    <property type="component" value="Unassembled WGS sequence"/>
</dbReference>